<dbReference type="OrthoDB" id="1257188at2"/>
<gene>
    <name evidence="1" type="ORF">SAMN05444407_1139</name>
</gene>
<evidence type="ECO:0000313" key="2">
    <source>
        <dbReference type="Proteomes" id="UP000184069"/>
    </source>
</evidence>
<dbReference type="STRING" id="1423959.SAMN05444407_1139"/>
<proteinExistence type="predicted"/>
<sequence>MSKKLIGCWILFFFCLMMQSCKNYYYLKHTPAIKNEDGNNTHTLKFAHETIPFTTYADYHYNTVNKKYIFFTTKEVSRILNSKFKKPFNEQFLFMYTNMSIYNNLLGFYYEGISLEDVKKSYDRMPDVDLGNGALYTYRSEKFNVVDIYRKSEGGVIRFVNLNNPDEEDSQNKKFHREVNTLFFNLNSNLWDKSAVDFQ</sequence>
<dbReference type="RefSeq" id="WP_123873012.1">
    <property type="nucleotide sequence ID" value="NZ_FRBM01000013.1"/>
</dbReference>
<dbReference type="PROSITE" id="PS51257">
    <property type="entry name" value="PROKAR_LIPOPROTEIN"/>
    <property type="match status" value="1"/>
</dbReference>
<reference evidence="1 2" key="1">
    <citation type="submission" date="2016-11" db="EMBL/GenBank/DDBJ databases">
        <authorList>
            <person name="Jaros S."/>
            <person name="Januszkiewicz K."/>
            <person name="Wedrychowicz H."/>
        </authorList>
    </citation>
    <scope>NUCLEOTIDE SEQUENCE [LARGE SCALE GENOMIC DNA]</scope>
    <source>
        <strain evidence="1 2">DSM 27621</strain>
    </source>
</reference>
<organism evidence="1 2">
    <name type="scientific">Chryseobacterium contaminans</name>
    <dbReference type="NCBI Taxonomy" id="1423959"/>
    <lineage>
        <taxon>Bacteria</taxon>
        <taxon>Pseudomonadati</taxon>
        <taxon>Bacteroidota</taxon>
        <taxon>Flavobacteriia</taxon>
        <taxon>Flavobacteriales</taxon>
        <taxon>Weeksellaceae</taxon>
        <taxon>Chryseobacterium group</taxon>
        <taxon>Chryseobacterium</taxon>
    </lineage>
</organism>
<accession>A0A1M7HWF5</accession>
<name>A0A1M7HWF5_9FLAO</name>
<dbReference type="Proteomes" id="UP000184069">
    <property type="component" value="Unassembled WGS sequence"/>
</dbReference>
<evidence type="ECO:0000313" key="1">
    <source>
        <dbReference type="EMBL" id="SHM32852.1"/>
    </source>
</evidence>
<dbReference type="EMBL" id="FRBM01000013">
    <property type="protein sequence ID" value="SHM32852.1"/>
    <property type="molecule type" value="Genomic_DNA"/>
</dbReference>
<protein>
    <recommendedName>
        <fullName evidence="3">Lipoprotein</fullName>
    </recommendedName>
</protein>
<dbReference type="AlphaFoldDB" id="A0A1M7HWF5"/>
<evidence type="ECO:0008006" key="3">
    <source>
        <dbReference type="Google" id="ProtNLM"/>
    </source>
</evidence>